<dbReference type="GO" id="GO:0019752">
    <property type="term" value="P:carboxylic acid metabolic process"/>
    <property type="evidence" value="ECO:0007669"/>
    <property type="project" value="UniProtKB-ARBA"/>
</dbReference>
<keyword evidence="5" id="KW-1185">Reference proteome</keyword>
<evidence type="ECO:0000313" key="2">
    <source>
        <dbReference type="EMBL" id="OYD23683.1"/>
    </source>
</evidence>
<protein>
    <submittedName>
        <fullName evidence="2">Ornithine cyclodeaminase</fullName>
    </submittedName>
</protein>
<evidence type="ECO:0000256" key="1">
    <source>
        <dbReference type="ARBA" id="ARBA00008903"/>
    </source>
</evidence>
<dbReference type="EMBL" id="SODO01000016">
    <property type="protein sequence ID" value="TDW55880.1"/>
    <property type="molecule type" value="Genomic_DNA"/>
</dbReference>
<sequence length="315" mass="34553">MKIINESEIQQFYHMKHAVRDVENILRMISAGRIINPHRTVIPVKDKNGSVLYMPCSDGNEFGAIKIVSIFPLNPEQNLPTTQGKILLTELQTGEHLSLIDGSYLTRLRTGALSAISCKYLARQDSKTLAVIGTGAMAFEQVLGVLETLPIETIFLVNRTPEKAQDFADRLARFGVKARTEIVTDADKAVANADVVCCATRSTQDVFSAAAVKPGTHIMGVGSYLPEMREIPVNLIPQADAIYVDDLDGVKAEAGELIDAENQGIWNFNKVTGSLNNLLDTPYTRKEDEITIFKSVGAAHFDLAVAKGVYQLFQE</sequence>
<dbReference type="GO" id="GO:0005737">
    <property type="term" value="C:cytoplasm"/>
    <property type="evidence" value="ECO:0007669"/>
    <property type="project" value="TreeGrafter"/>
</dbReference>
<evidence type="ECO:0000313" key="4">
    <source>
        <dbReference type="Proteomes" id="UP000243640"/>
    </source>
</evidence>
<dbReference type="Gene3D" id="3.30.1780.10">
    <property type="entry name" value="ornithine cyclodeaminase, domain 1"/>
    <property type="match status" value="1"/>
</dbReference>
<dbReference type="SUPFAM" id="SSF51735">
    <property type="entry name" value="NAD(P)-binding Rossmann-fold domains"/>
    <property type="match status" value="1"/>
</dbReference>
<accession>A0A235CGM8</accession>
<name>A0A235CGM8_9GAMM</name>
<organism evidence="2 4">
    <name type="scientific">Oceanimonas baumannii</name>
    <dbReference type="NCBI Taxonomy" id="129578"/>
    <lineage>
        <taxon>Bacteria</taxon>
        <taxon>Pseudomonadati</taxon>
        <taxon>Pseudomonadota</taxon>
        <taxon>Gammaproteobacteria</taxon>
        <taxon>Aeromonadales</taxon>
        <taxon>Aeromonadaceae</taxon>
        <taxon>Oceanimonas</taxon>
    </lineage>
</organism>
<evidence type="ECO:0000313" key="3">
    <source>
        <dbReference type="EMBL" id="TDW55880.1"/>
    </source>
</evidence>
<dbReference type="OrthoDB" id="9809203at2"/>
<comment type="caution">
    <text evidence="2">The sequence shown here is derived from an EMBL/GenBank/DDBJ whole genome shotgun (WGS) entry which is preliminary data.</text>
</comment>
<dbReference type="Proteomes" id="UP000295058">
    <property type="component" value="Unassembled WGS sequence"/>
</dbReference>
<evidence type="ECO:0000313" key="5">
    <source>
        <dbReference type="Proteomes" id="UP000295058"/>
    </source>
</evidence>
<dbReference type="Proteomes" id="UP000243640">
    <property type="component" value="Unassembled WGS sequence"/>
</dbReference>
<dbReference type="GO" id="GO:0016491">
    <property type="term" value="F:oxidoreductase activity"/>
    <property type="evidence" value="ECO:0007669"/>
    <property type="project" value="UniProtKB-ARBA"/>
</dbReference>
<proteinExistence type="inferred from homology"/>
<dbReference type="PANTHER" id="PTHR13812:SF19">
    <property type="entry name" value="KETIMINE REDUCTASE MU-CRYSTALLIN"/>
    <property type="match status" value="1"/>
</dbReference>
<dbReference type="AlphaFoldDB" id="A0A235CGM8"/>
<dbReference type="InterPro" id="IPR003462">
    <property type="entry name" value="ODC_Mu_crystall"/>
</dbReference>
<dbReference type="EMBL" id="NQJF01000009">
    <property type="protein sequence ID" value="OYD23683.1"/>
    <property type="molecule type" value="Genomic_DNA"/>
</dbReference>
<comment type="similarity">
    <text evidence="1">Belongs to the ornithine cyclodeaminase/mu-crystallin family.</text>
</comment>
<dbReference type="FunFam" id="3.40.50.720:FF:000311">
    <property type="entry name" value="Ornithine cyclodeaminase"/>
    <property type="match status" value="1"/>
</dbReference>
<dbReference type="PANTHER" id="PTHR13812">
    <property type="entry name" value="KETIMINE REDUCTASE MU-CRYSTALLIN"/>
    <property type="match status" value="1"/>
</dbReference>
<dbReference type="Gene3D" id="3.40.50.720">
    <property type="entry name" value="NAD(P)-binding Rossmann-like Domain"/>
    <property type="match status" value="1"/>
</dbReference>
<dbReference type="RefSeq" id="WP_094278756.1">
    <property type="nucleotide sequence ID" value="NZ_JBLWZI010000006.1"/>
</dbReference>
<dbReference type="InterPro" id="IPR023401">
    <property type="entry name" value="ODC_N"/>
</dbReference>
<dbReference type="InterPro" id="IPR036291">
    <property type="entry name" value="NAD(P)-bd_dom_sf"/>
</dbReference>
<dbReference type="Pfam" id="PF02423">
    <property type="entry name" value="OCD_Mu_crystall"/>
    <property type="match status" value="1"/>
</dbReference>
<reference evidence="2 4" key="1">
    <citation type="submission" date="2017-08" db="EMBL/GenBank/DDBJ databases">
        <title>Draft Genome Sequence of the Marine Bacterium Oceanimonas baumannii ATCC 700832.</title>
        <authorList>
            <person name="Mcclelland W.D."/>
            <person name="Brennan M.A."/>
            <person name="Trachtenberg A.M."/>
            <person name="Maclea K.S."/>
        </authorList>
    </citation>
    <scope>NUCLEOTIDE SEQUENCE [LARGE SCALE GENOMIC DNA]</scope>
    <source>
        <strain evidence="2 4">ATCC 700832</strain>
    </source>
</reference>
<gene>
    <name evidence="2" type="ORF">B6S09_12155</name>
    <name evidence="3" type="ORF">LY04_03208</name>
</gene>
<dbReference type="PIRSF" id="PIRSF001439">
    <property type="entry name" value="CryM"/>
    <property type="match status" value="1"/>
</dbReference>
<reference evidence="3 5" key="2">
    <citation type="submission" date="2019-03" db="EMBL/GenBank/DDBJ databases">
        <title>Genomic Encyclopedia of Archaeal and Bacterial Type Strains, Phase II (KMG-II): from individual species to whole genera.</title>
        <authorList>
            <person name="Goeker M."/>
        </authorList>
    </citation>
    <scope>NUCLEOTIDE SEQUENCE [LARGE SCALE GENOMIC DNA]</scope>
    <source>
        <strain evidence="3 5">DSM 15594</strain>
    </source>
</reference>